<name>A0A0K2GGV3_NITMO</name>
<dbReference type="Proteomes" id="UP000069205">
    <property type="component" value="Chromosome"/>
</dbReference>
<gene>
    <name evidence="2" type="ORF">NITMOv2_3682</name>
</gene>
<dbReference type="RefSeq" id="WP_053380983.1">
    <property type="nucleotide sequence ID" value="NZ_CP011801.1"/>
</dbReference>
<dbReference type="OrthoDB" id="3463714at2"/>
<keyword evidence="1" id="KW-0472">Membrane</keyword>
<reference evidence="2 3" key="1">
    <citation type="journal article" date="2015" name="Proc. Natl. Acad. Sci. U.S.A.">
        <title>Expanded metabolic versatility of ubiquitous nitrite-oxidizing bacteria from the genus Nitrospira.</title>
        <authorList>
            <person name="Koch H."/>
            <person name="Lucker S."/>
            <person name="Albertsen M."/>
            <person name="Kitzinger K."/>
            <person name="Herbold C."/>
            <person name="Spieck E."/>
            <person name="Nielsen P.H."/>
            <person name="Wagner M."/>
            <person name="Daims H."/>
        </authorList>
    </citation>
    <scope>NUCLEOTIDE SEQUENCE [LARGE SCALE GENOMIC DNA]</scope>
    <source>
        <strain evidence="2 3">NSP M-1</strain>
    </source>
</reference>
<evidence type="ECO:0000256" key="1">
    <source>
        <dbReference type="SAM" id="Phobius"/>
    </source>
</evidence>
<proteinExistence type="predicted"/>
<feature type="transmembrane region" description="Helical" evidence="1">
    <location>
        <begin position="208"/>
        <end position="229"/>
    </location>
</feature>
<keyword evidence="1" id="KW-0812">Transmembrane</keyword>
<dbReference type="KEGG" id="nmv:NITMOv2_3682"/>
<feature type="transmembrane region" description="Helical" evidence="1">
    <location>
        <begin position="285"/>
        <end position="301"/>
    </location>
</feature>
<accession>A0A0K2GGV3</accession>
<evidence type="ECO:0000313" key="2">
    <source>
        <dbReference type="EMBL" id="ALA60074.1"/>
    </source>
</evidence>
<keyword evidence="1" id="KW-1133">Transmembrane helix</keyword>
<evidence type="ECO:0008006" key="4">
    <source>
        <dbReference type="Google" id="ProtNLM"/>
    </source>
</evidence>
<dbReference type="PATRIC" id="fig|42253.5.peg.3634"/>
<feature type="transmembrane region" description="Helical" evidence="1">
    <location>
        <begin position="74"/>
        <end position="98"/>
    </location>
</feature>
<feature type="transmembrane region" description="Helical" evidence="1">
    <location>
        <begin position="259"/>
        <end position="279"/>
    </location>
</feature>
<feature type="transmembrane region" description="Helical" evidence="1">
    <location>
        <begin position="128"/>
        <end position="145"/>
    </location>
</feature>
<dbReference type="EMBL" id="CP011801">
    <property type="protein sequence ID" value="ALA60074.1"/>
    <property type="molecule type" value="Genomic_DNA"/>
</dbReference>
<feature type="transmembrane region" description="Helical" evidence="1">
    <location>
        <begin position="157"/>
        <end position="188"/>
    </location>
</feature>
<organism evidence="2 3">
    <name type="scientific">Nitrospira moscoviensis</name>
    <dbReference type="NCBI Taxonomy" id="42253"/>
    <lineage>
        <taxon>Bacteria</taxon>
        <taxon>Pseudomonadati</taxon>
        <taxon>Nitrospirota</taxon>
        <taxon>Nitrospiria</taxon>
        <taxon>Nitrospirales</taxon>
        <taxon>Nitrospiraceae</taxon>
        <taxon>Nitrospira</taxon>
    </lineage>
</organism>
<keyword evidence="3" id="KW-1185">Reference proteome</keyword>
<protein>
    <recommendedName>
        <fullName evidence="4">Glycosyltransferase RgtA/B/C/D-like domain-containing protein</fullName>
    </recommendedName>
</protein>
<evidence type="ECO:0000313" key="3">
    <source>
        <dbReference type="Proteomes" id="UP000069205"/>
    </source>
</evidence>
<dbReference type="AlphaFoldDB" id="A0A0K2GGV3"/>
<dbReference type="STRING" id="42253.NITMOv2_3682"/>
<sequence>MTREQTAFTALLALVVANLVLQPLTEPDFGWHLRAGLDLLSQGGRLPALDPYSHTMPDWPWVEHAWLTDLLIGLLYQAGGPLAAMLFFSAVTAAAWLMAVRSSEANAPVQLSACALSLWAALPFLGARTQMVTLLGLALLMWGWHRVRAGEVRLVRWIPFLFLVWANLHGGFTAGLFYLALVIALSWLVRLMAPDLAHRTGVVDPSTLWRLLLATGTGAIVTLVNPYGWNLHKEIFDSLSDSFMIQTLREWHPVSLETLAGRLFVGYVAGLALAMMLWYRRVEPVQWGVLAVFLVLAGRHLRNIPLFLIVSVPLAADLLHEALRRFAALPFVNAVSSTRWPRAGTLALGLVLLYIGPDHIQHVWRFGVTPAAAFRQTSYPIEAVEWIREHRHQLGDRLLHDYQYGGFLLWWLPQEKIFIDGRMPAWRIGDRWIFKDYVEVRETDPPRLSILDKYGVDWALLKRDTLLAQILGALPGWRKAYEDTKVVIYMHDARRLDGAIYSRTAEEARGESRRATGASE</sequence>